<reference evidence="7 8" key="1">
    <citation type="submission" date="2009-11" db="EMBL/GenBank/DDBJ databases">
        <title>Annotation of Allomyces macrogynus ATCC 38327.</title>
        <authorList>
            <consortium name="The Broad Institute Genome Sequencing Platform"/>
            <person name="Russ C."/>
            <person name="Cuomo C."/>
            <person name="Burger G."/>
            <person name="Gray M.W."/>
            <person name="Holland P.W.H."/>
            <person name="King N."/>
            <person name="Lang F.B.F."/>
            <person name="Roger A.J."/>
            <person name="Ruiz-Trillo I."/>
            <person name="Young S.K."/>
            <person name="Zeng Q."/>
            <person name="Gargeya S."/>
            <person name="Fitzgerald M."/>
            <person name="Haas B."/>
            <person name="Abouelleil A."/>
            <person name="Alvarado L."/>
            <person name="Arachchi H.M."/>
            <person name="Berlin A."/>
            <person name="Chapman S.B."/>
            <person name="Gearin G."/>
            <person name="Goldberg J."/>
            <person name="Griggs A."/>
            <person name="Gujja S."/>
            <person name="Hansen M."/>
            <person name="Heiman D."/>
            <person name="Howarth C."/>
            <person name="Larimer J."/>
            <person name="Lui A."/>
            <person name="MacDonald P.J.P."/>
            <person name="McCowen C."/>
            <person name="Montmayeur A."/>
            <person name="Murphy C."/>
            <person name="Neiman D."/>
            <person name="Pearson M."/>
            <person name="Priest M."/>
            <person name="Roberts A."/>
            <person name="Saif S."/>
            <person name="Shea T."/>
            <person name="Sisk P."/>
            <person name="Stolte C."/>
            <person name="Sykes S."/>
            <person name="Wortman J."/>
            <person name="Nusbaum C."/>
            <person name="Birren B."/>
        </authorList>
    </citation>
    <scope>NUCLEOTIDE SEQUENCE [LARGE SCALE GENOMIC DNA]</scope>
    <source>
        <strain evidence="7 8">ATCC 38327</strain>
    </source>
</reference>
<feature type="compositionally biased region" description="Basic and acidic residues" evidence="5">
    <location>
        <begin position="226"/>
        <end position="235"/>
    </location>
</feature>
<dbReference type="GO" id="GO:0000398">
    <property type="term" value="P:mRNA splicing, via spliceosome"/>
    <property type="evidence" value="ECO:0007669"/>
    <property type="project" value="InterPro"/>
</dbReference>
<feature type="compositionally biased region" description="Acidic residues" evidence="5">
    <location>
        <begin position="195"/>
        <end position="219"/>
    </location>
</feature>
<organism evidence="7 8">
    <name type="scientific">Allomyces macrogynus (strain ATCC 38327)</name>
    <name type="common">Allomyces javanicus var. macrogynus</name>
    <dbReference type="NCBI Taxonomy" id="578462"/>
    <lineage>
        <taxon>Eukaryota</taxon>
        <taxon>Fungi</taxon>
        <taxon>Fungi incertae sedis</taxon>
        <taxon>Blastocladiomycota</taxon>
        <taxon>Blastocladiomycetes</taxon>
        <taxon>Blastocladiales</taxon>
        <taxon>Blastocladiaceae</taxon>
        <taxon>Allomyces</taxon>
    </lineage>
</organism>
<dbReference type="InterPro" id="IPR013087">
    <property type="entry name" value="Znf_C2H2_type"/>
</dbReference>
<dbReference type="PANTHER" id="PTHR45986:SF1">
    <property type="entry name" value="ZINC FINGER MATRIN-TYPE PROTEIN 2"/>
    <property type="match status" value="1"/>
</dbReference>
<dbReference type="InterPro" id="IPR003604">
    <property type="entry name" value="Matrin/U1-like-C_Znf_C2H2"/>
</dbReference>
<evidence type="ECO:0000256" key="1">
    <source>
        <dbReference type="ARBA" id="ARBA00022723"/>
    </source>
</evidence>
<feature type="compositionally biased region" description="Basic and acidic residues" evidence="5">
    <location>
        <begin position="15"/>
        <end position="26"/>
    </location>
</feature>
<evidence type="ECO:0000256" key="3">
    <source>
        <dbReference type="ARBA" id="ARBA00022833"/>
    </source>
</evidence>
<dbReference type="eggNOG" id="KOG4727">
    <property type="taxonomic scope" value="Eukaryota"/>
</dbReference>
<dbReference type="OrthoDB" id="30343at2759"/>
<dbReference type="PROSITE" id="PS00028">
    <property type="entry name" value="ZINC_FINGER_C2H2_1"/>
    <property type="match status" value="1"/>
</dbReference>
<feature type="region of interest" description="Disordered" evidence="5">
    <location>
        <begin position="158"/>
        <end position="257"/>
    </location>
</feature>
<sequence>MVTTPNPTPSTKSDVSFRRTWGKDGRPTGAAAESAPSVPAKRSAPAEPTAPGLLEARKAKIRFDAVVGKTQMVQGGGAAGGVQAGFYCSLCDRLCKDNVAFLDHLNSPMHQKNAGKRLEVKRATVEDVRARILYHKRLRGITKEEYDLDKQVALQKLREEEERRRRKAAKRESKRQFQSTAGRRALKLGYTSPTEEGEAADEDDDADLSSEYSDYEIDEAGNIIETPKEEKEPKAKAKTTPSSAQEPAEEETDHTKK</sequence>
<reference evidence="8" key="2">
    <citation type="submission" date="2009-11" db="EMBL/GenBank/DDBJ databases">
        <title>The Genome Sequence of Allomyces macrogynus strain ATCC 38327.</title>
        <authorList>
            <consortium name="The Broad Institute Genome Sequencing Platform"/>
            <person name="Russ C."/>
            <person name="Cuomo C."/>
            <person name="Shea T."/>
            <person name="Young S.K."/>
            <person name="Zeng Q."/>
            <person name="Koehrsen M."/>
            <person name="Haas B."/>
            <person name="Borodovsky M."/>
            <person name="Guigo R."/>
            <person name="Alvarado L."/>
            <person name="Berlin A."/>
            <person name="Borenstein D."/>
            <person name="Chen Z."/>
            <person name="Engels R."/>
            <person name="Freedman E."/>
            <person name="Gellesch M."/>
            <person name="Goldberg J."/>
            <person name="Griggs A."/>
            <person name="Gujja S."/>
            <person name="Heiman D."/>
            <person name="Hepburn T."/>
            <person name="Howarth C."/>
            <person name="Jen D."/>
            <person name="Larson L."/>
            <person name="Lewis B."/>
            <person name="Mehta T."/>
            <person name="Park D."/>
            <person name="Pearson M."/>
            <person name="Roberts A."/>
            <person name="Saif S."/>
            <person name="Shenoy N."/>
            <person name="Sisk P."/>
            <person name="Stolte C."/>
            <person name="Sykes S."/>
            <person name="Walk T."/>
            <person name="White J."/>
            <person name="Yandava C."/>
            <person name="Burger G."/>
            <person name="Gray M.W."/>
            <person name="Holland P.W.H."/>
            <person name="King N."/>
            <person name="Lang F.B.F."/>
            <person name="Roger A.J."/>
            <person name="Ruiz-Trillo I."/>
            <person name="Lander E."/>
            <person name="Nusbaum C."/>
        </authorList>
    </citation>
    <scope>NUCLEOTIDE SEQUENCE [LARGE SCALE GENOMIC DNA]</scope>
    <source>
        <strain evidence="8">ATCC 38327</strain>
    </source>
</reference>
<dbReference type="Pfam" id="PF12874">
    <property type="entry name" value="zf-met"/>
    <property type="match status" value="1"/>
</dbReference>
<name>A0A0L0SWD9_ALLM3</name>
<keyword evidence="8" id="KW-1185">Reference proteome</keyword>
<keyword evidence="2" id="KW-0863">Zinc-finger</keyword>
<evidence type="ECO:0000256" key="5">
    <source>
        <dbReference type="SAM" id="MobiDB-lite"/>
    </source>
</evidence>
<dbReference type="VEuPathDB" id="FungiDB:AMAG_11363"/>
<dbReference type="STRING" id="578462.A0A0L0SWD9"/>
<dbReference type="GO" id="GO:0046540">
    <property type="term" value="C:U4/U6 x U5 tri-snRNP complex"/>
    <property type="evidence" value="ECO:0007669"/>
    <property type="project" value="TreeGrafter"/>
</dbReference>
<dbReference type="InterPro" id="IPR036236">
    <property type="entry name" value="Znf_C2H2_sf"/>
</dbReference>
<dbReference type="GO" id="GO:0008270">
    <property type="term" value="F:zinc ion binding"/>
    <property type="evidence" value="ECO:0007669"/>
    <property type="project" value="UniProtKB-KW"/>
</dbReference>
<feature type="domain" description="C2H2-type" evidence="6">
    <location>
        <begin position="88"/>
        <end position="110"/>
    </location>
</feature>
<evidence type="ECO:0000313" key="8">
    <source>
        <dbReference type="Proteomes" id="UP000054350"/>
    </source>
</evidence>
<feature type="compositionally biased region" description="Polar residues" evidence="5">
    <location>
        <begin position="1"/>
        <end position="14"/>
    </location>
</feature>
<evidence type="ECO:0000256" key="4">
    <source>
        <dbReference type="ARBA" id="ARBA00023242"/>
    </source>
</evidence>
<evidence type="ECO:0000256" key="2">
    <source>
        <dbReference type="ARBA" id="ARBA00022771"/>
    </source>
</evidence>
<feature type="compositionally biased region" description="Acidic residues" evidence="5">
    <location>
        <begin position="247"/>
        <end position="257"/>
    </location>
</feature>
<accession>A0A0L0SWD9</accession>
<dbReference type="InterPro" id="IPR040107">
    <property type="entry name" value="Snu23"/>
</dbReference>
<dbReference type="SUPFAM" id="SSF57667">
    <property type="entry name" value="beta-beta-alpha zinc fingers"/>
    <property type="match status" value="1"/>
</dbReference>
<dbReference type="GO" id="GO:0003676">
    <property type="term" value="F:nucleic acid binding"/>
    <property type="evidence" value="ECO:0007669"/>
    <property type="project" value="InterPro"/>
</dbReference>
<keyword evidence="3" id="KW-0862">Zinc</keyword>
<dbReference type="SMART" id="SM00451">
    <property type="entry name" value="ZnF_U1"/>
    <property type="match status" value="1"/>
</dbReference>
<evidence type="ECO:0000259" key="6">
    <source>
        <dbReference type="PROSITE" id="PS00028"/>
    </source>
</evidence>
<dbReference type="PANTHER" id="PTHR45986">
    <property type="entry name" value="ZINC FINGER MATRIN-TYPE PROTEIN 2"/>
    <property type="match status" value="1"/>
</dbReference>
<keyword evidence="1" id="KW-0479">Metal-binding</keyword>
<dbReference type="AlphaFoldDB" id="A0A0L0SWD9"/>
<keyword evidence="4" id="KW-0539">Nucleus</keyword>
<dbReference type="GO" id="GO:0005681">
    <property type="term" value="C:spliceosomal complex"/>
    <property type="evidence" value="ECO:0007669"/>
    <property type="project" value="InterPro"/>
</dbReference>
<proteinExistence type="predicted"/>
<dbReference type="EMBL" id="GG745351">
    <property type="protein sequence ID" value="KNE66888.1"/>
    <property type="molecule type" value="Genomic_DNA"/>
</dbReference>
<evidence type="ECO:0000313" key="7">
    <source>
        <dbReference type="EMBL" id="KNE66888.1"/>
    </source>
</evidence>
<gene>
    <name evidence="7" type="ORF">AMAG_11363</name>
</gene>
<protein>
    <recommendedName>
        <fullName evidence="6">C2H2-type domain-containing protein</fullName>
    </recommendedName>
</protein>
<dbReference type="Proteomes" id="UP000054350">
    <property type="component" value="Unassembled WGS sequence"/>
</dbReference>
<feature type="region of interest" description="Disordered" evidence="5">
    <location>
        <begin position="1"/>
        <end position="53"/>
    </location>
</feature>